<name>A0A0C1Y7F7_9CYAN</name>
<reference evidence="8" key="3">
    <citation type="submission" date="2020-02" db="EMBL/GenBank/DDBJ databases">
        <authorList>
            <person name="Sarangi A.N."/>
            <person name="Ghosh S."/>
            <person name="Mukherjee M."/>
            <person name="Tripathy S."/>
        </authorList>
    </citation>
    <scope>NUCLEOTIDE SEQUENCE</scope>
    <source>
        <strain evidence="8">BDU141951</strain>
    </source>
</reference>
<dbReference type="InterPro" id="IPR018490">
    <property type="entry name" value="cNMP-bd_dom_sf"/>
</dbReference>
<protein>
    <submittedName>
        <fullName evidence="8">Mechanosensitive ion channel family protein</fullName>
    </submittedName>
</protein>
<dbReference type="Gene3D" id="2.30.30.60">
    <property type="match status" value="1"/>
</dbReference>
<dbReference type="InterPro" id="IPR023408">
    <property type="entry name" value="MscS_beta-dom_sf"/>
</dbReference>
<dbReference type="AlphaFoldDB" id="A0A0C1Y7F7"/>
<dbReference type="GO" id="GO:0008381">
    <property type="term" value="F:mechanosensitive monoatomic ion channel activity"/>
    <property type="evidence" value="ECO:0007669"/>
    <property type="project" value="InterPro"/>
</dbReference>
<proteinExistence type="inferred from homology"/>
<evidence type="ECO:0000259" key="7">
    <source>
        <dbReference type="Pfam" id="PF26309"/>
    </source>
</evidence>
<dbReference type="PANTHER" id="PTHR30221">
    <property type="entry name" value="SMALL-CONDUCTANCE MECHANOSENSITIVE CHANNEL"/>
    <property type="match status" value="1"/>
</dbReference>
<dbReference type="Gene3D" id="2.60.120.10">
    <property type="entry name" value="Jelly Rolls"/>
    <property type="match status" value="1"/>
</dbReference>
<dbReference type="InterPro" id="IPR006685">
    <property type="entry name" value="MscS_channel_2nd"/>
</dbReference>
<reference evidence="8" key="1">
    <citation type="submission" date="2014-11" db="EMBL/GenBank/DDBJ databases">
        <authorList>
            <person name="Malar M.C."/>
            <person name="Sen D."/>
            <person name="Tripathy S."/>
        </authorList>
    </citation>
    <scope>NUCLEOTIDE SEQUENCE</scope>
    <source>
        <strain evidence="8">BDU141951</strain>
    </source>
</reference>
<dbReference type="PANTHER" id="PTHR30221:SF1">
    <property type="entry name" value="SMALL-CONDUCTANCE MECHANOSENSITIVE CHANNEL"/>
    <property type="match status" value="1"/>
</dbReference>
<evidence type="ECO:0000259" key="6">
    <source>
        <dbReference type="Pfam" id="PF00924"/>
    </source>
</evidence>
<dbReference type="InterPro" id="IPR045275">
    <property type="entry name" value="MscS_archaea/bacteria_type"/>
</dbReference>
<feature type="domain" description="DUF8082" evidence="7">
    <location>
        <begin position="381"/>
        <end position="431"/>
    </location>
</feature>
<dbReference type="SUPFAM" id="SSF82861">
    <property type="entry name" value="Mechanosensitive channel protein MscS (YggB), transmembrane region"/>
    <property type="match status" value="1"/>
</dbReference>
<dbReference type="Pfam" id="PF26309">
    <property type="entry name" value="DUF8082"/>
    <property type="match status" value="1"/>
</dbReference>
<feature type="domain" description="Mechanosensitive ion channel MscS" evidence="6">
    <location>
        <begin position="120"/>
        <end position="180"/>
    </location>
</feature>
<gene>
    <name evidence="8" type="ORF">QQ91_014175</name>
</gene>
<dbReference type="InterPro" id="IPR011014">
    <property type="entry name" value="MscS_channel_TM-2"/>
</dbReference>
<sequence>MLNSRIILVSALTGFTLFVYLLLINSPQTTPEALVEVFQAIVLVGLSIIVVDILSFLLINVWFVRATRKQPSDLLKIVVSILLYVACAFVIFPILGRDITALAATSAIASAIIGFALQTPLGNFLSGVFLQFDQPFHIGDRVRFNGYEGNIAKMDWRSTEIRLNSGEILHVPNSSIAQNLIGVIATGSSVYRTIEFTAPATVPPGKVAEVATNAVLNTPNPNIDVDQPVFTRMGIYSLDETQYRLFYYPKSHHQAEIHTDSEIRCRLWYALSRAGFGNQHQLSESKHIQPLIQGIEFFQELSHQAQQGVIKNSQKLLFDTGELLTKRTFPPEALIIVLKGEIEIQLEATKPAGSQTFTPSFTPFSRRPKTSSRYPLNPRLLNRAASQLASHIGPIAFPLTQRKAQDVASAYCLYEALGQEISDPQERRAFLSYQPQAPTERFRRGDVLGEMSLFLGTPLPDVVMTTPEETEVLAVTPRAVMAAIEQDDATVNSLSRRAQGYYQNYLEQSLQAVTTPPVKASAIAQHLQQYCLS</sequence>
<dbReference type="SUPFAM" id="SSF50182">
    <property type="entry name" value="Sm-like ribonucleoproteins"/>
    <property type="match status" value="1"/>
</dbReference>
<dbReference type="SUPFAM" id="SSF51206">
    <property type="entry name" value="cAMP-binding domain-like"/>
    <property type="match status" value="1"/>
</dbReference>
<evidence type="ECO:0000256" key="1">
    <source>
        <dbReference type="ARBA" id="ARBA00004141"/>
    </source>
</evidence>
<dbReference type="Gene3D" id="1.10.287.1260">
    <property type="match status" value="1"/>
</dbReference>
<dbReference type="InterPro" id="IPR058395">
    <property type="entry name" value="DUF8082"/>
</dbReference>
<evidence type="ECO:0000256" key="4">
    <source>
        <dbReference type="ARBA" id="ARBA00022989"/>
    </source>
</evidence>
<evidence type="ECO:0000313" key="8">
    <source>
        <dbReference type="EMBL" id="NEV68257.1"/>
    </source>
</evidence>
<comment type="caution">
    <text evidence="8">The sequence shown here is derived from an EMBL/GenBank/DDBJ whole genome shotgun (WGS) entry which is preliminary data.</text>
</comment>
<dbReference type="EMBL" id="JTHE02000003">
    <property type="protein sequence ID" value="NEV68257.1"/>
    <property type="molecule type" value="Genomic_DNA"/>
</dbReference>
<evidence type="ECO:0000256" key="3">
    <source>
        <dbReference type="ARBA" id="ARBA00022692"/>
    </source>
</evidence>
<dbReference type="InterPro" id="IPR010920">
    <property type="entry name" value="LSM_dom_sf"/>
</dbReference>
<keyword evidence="3" id="KW-0812">Transmembrane</keyword>
<dbReference type="Pfam" id="PF00924">
    <property type="entry name" value="MS_channel_2nd"/>
    <property type="match status" value="1"/>
</dbReference>
<reference evidence="8" key="2">
    <citation type="journal article" date="2015" name="Genome Announc.">
        <title>Draft Genome Sequence of Filamentous Marine Cyanobacterium Lyngbya confervoides Strain BDU141951.</title>
        <authorList>
            <person name="Chandrababunaidu M.M."/>
            <person name="Sen D."/>
            <person name="Tripathy S."/>
        </authorList>
    </citation>
    <scope>NUCLEOTIDE SEQUENCE</scope>
    <source>
        <strain evidence="8">BDU141951</strain>
    </source>
</reference>
<keyword evidence="5" id="KW-0472">Membrane</keyword>
<comment type="similarity">
    <text evidence="2">Belongs to the MscS (TC 1.A.23) family.</text>
</comment>
<evidence type="ECO:0000256" key="2">
    <source>
        <dbReference type="ARBA" id="ARBA00008017"/>
    </source>
</evidence>
<comment type="subcellular location">
    <subcellularLocation>
        <location evidence="1">Membrane</location>
        <topology evidence="1">Multi-pass membrane protein</topology>
    </subcellularLocation>
</comment>
<organism evidence="8">
    <name type="scientific">Lyngbya confervoides BDU141951</name>
    <dbReference type="NCBI Taxonomy" id="1574623"/>
    <lineage>
        <taxon>Bacteria</taxon>
        <taxon>Bacillati</taxon>
        <taxon>Cyanobacteriota</taxon>
        <taxon>Cyanophyceae</taxon>
        <taxon>Oscillatoriophycideae</taxon>
        <taxon>Oscillatoriales</taxon>
        <taxon>Microcoleaceae</taxon>
        <taxon>Lyngbya</taxon>
    </lineage>
</organism>
<dbReference type="GO" id="GO:0016020">
    <property type="term" value="C:membrane"/>
    <property type="evidence" value="ECO:0007669"/>
    <property type="project" value="UniProtKB-SubCell"/>
</dbReference>
<dbReference type="InterPro" id="IPR014710">
    <property type="entry name" value="RmlC-like_jellyroll"/>
</dbReference>
<evidence type="ECO:0000256" key="5">
    <source>
        <dbReference type="ARBA" id="ARBA00023136"/>
    </source>
</evidence>
<accession>A0A0C1Y7F7</accession>
<keyword evidence="4" id="KW-1133">Transmembrane helix</keyword>